<dbReference type="InterPro" id="IPR015424">
    <property type="entry name" value="PyrdxlP-dep_Trfase"/>
</dbReference>
<dbReference type="InterPro" id="IPR004838">
    <property type="entry name" value="NHTrfase_class1_PyrdxlP-BS"/>
</dbReference>
<dbReference type="AlphaFoldDB" id="A0A0W0VF77"/>
<dbReference type="RefSeq" id="WP_028372435.1">
    <property type="nucleotide sequence ID" value="NZ_CAAAJD010000004.1"/>
</dbReference>
<name>A0A0W0VF77_9GAMM</name>
<sequence length="392" mass="42535">MDITLATRVQSVRPSPTLAVAAKAAKMRAEGLDIISLGTGEPDFDTPQHIKNAAIAAIEAGFTKYTAVDGIPELKQAVINKFKRDNGLDYQPSQILVSVGGKQSFYNLCQALLQKGDEVLIPAPYWVSYPDMVLLAEATPVIIPSTPEERYKISASQLEKAITPKTKLFILNSPSNPSGVAYTLEELKALADVLMKHPHVFIATDDMYEHILWTQPFANILNACPALYPRTIVLNGVSKAYAMTGWRIGYAGGPAPLIAAMNTIQSQSTSNPCSIAQKAAVAALNGGDETVRNMVAAFQQRHDFLVERLSNIPGIDVIPADGTFYSFPSVKAIIEKRGFANDLEFADKLLQEVGVALVPGSAFGNEGCIRLSFATSMDILRDAMDRLQRFCK</sequence>
<reference evidence="8 9" key="1">
    <citation type="submission" date="2015-11" db="EMBL/GenBank/DDBJ databases">
        <title>Genomic analysis of 38 Legionella species identifies large and diverse effector repertoires.</title>
        <authorList>
            <person name="Burstein D."/>
            <person name="Amaro F."/>
            <person name="Zusman T."/>
            <person name="Lifshitz Z."/>
            <person name="Cohen O."/>
            <person name="Gilbert J.A."/>
            <person name="Pupko T."/>
            <person name="Shuman H.A."/>
            <person name="Segal G."/>
        </authorList>
    </citation>
    <scope>NUCLEOTIDE SEQUENCE [LARGE SCALE GENOMIC DNA]</scope>
    <source>
        <strain evidence="8 9">ATCC 49751</strain>
    </source>
</reference>
<evidence type="ECO:0000256" key="4">
    <source>
        <dbReference type="ARBA" id="ARBA00022679"/>
    </source>
</evidence>
<dbReference type="eggNOG" id="COG0436">
    <property type="taxonomic scope" value="Bacteria"/>
</dbReference>
<gene>
    <name evidence="8" type="ORF">Llan_2318</name>
</gene>
<dbReference type="InterPro" id="IPR050596">
    <property type="entry name" value="AspAT/PAT-like"/>
</dbReference>
<dbReference type="EMBL" id="LNYI01000057">
    <property type="protein sequence ID" value="KTD18715.1"/>
    <property type="molecule type" value="Genomic_DNA"/>
</dbReference>
<dbReference type="PROSITE" id="PS00105">
    <property type="entry name" value="AA_TRANSFER_CLASS_1"/>
    <property type="match status" value="1"/>
</dbReference>
<keyword evidence="9" id="KW-1185">Reference proteome</keyword>
<dbReference type="Gene3D" id="3.90.1150.10">
    <property type="entry name" value="Aspartate Aminotransferase, domain 1"/>
    <property type="match status" value="1"/>
</dbReference>
<dbReference type="PANTHER" id="PTHR46383:SF1">
    <property type="entry name" value="ASPARTATE AMINOTRANSFERASE"/>
    <property type="match status" value="1"/>
</dbReference>
<comment type="similarity">
    <text evidence="2 6">Belongs to the class-I pyridoxal-phosphate-dependent aminotransferase family.</text>
</comment>
<proteinExistence type="inferred from homology"/>
<dbReference type="PATRIC" id="fig|45067.4.peg.2436"/>
<dbReference type="GO" id="GO:0030170">
    <property type="term" value="F:pyridoxal phosphate binding"/>
    <property type="evidence" value="ECO:0007669"/>
    <property type="project" value="InterPro"/>
</dbReference>
<dbReference type="OrthoDB" id="9763453at2"/>
<keyword evidence="5" id="KW-0663">Pyridoxal phosphate</keyword>
<organism evidence="8 9">
    <name type="scientific">Legionella lansingensis</name>
    <dbReference type="NCBI Taxonomy" id="45067"/>
    <lineage>
        <taxon>Bacteria</taxon>
        <taxon>Pseudomonadati</taxon>
        <taxon>Pseudomonadota</taxon>
        <taxon>Gammaproteobacteria</taxon>
        <taxon>Legionellales</taxon>
        <taxon>Legionellaceae</taxon>
        <taxon>Legionella</taxon>
    </lineage>
</organism>
<dbReference type="FunFam" id="3.40.640.10:FF:000033">
    <property type="entry name" value="Aspartate aminotransferase"/>
    <property type="match status" value="1"/>
</dbReference>
<feature type="domain" description="Aminotransferase class I/classII large" evidence="7">
    <location>
        <begin position="33"/>
        <end position="387"/>
    </location>
</feature>
<dbReference type="GO" id="GO:0008483">
    <property type="term" value="F:transaminase activity"/>
    <property type="evidence" value="ECO:0007669"/>
    <property type="project" value="UniProtKB-KW"/>
</dbReference>
<evidence type="ECO:0000256" key="5">
    <source>
        <dbReference type="ARBA" id="ARBA00022898"/>
    </source>
</evidence>
<protein>
    <recommendedName>
        <fullName evidence="6">Aminotransferase</fullName>
        <ecNumber evidence="6">2.6.1.-</ecNumber>
    </recommendedName>
</protein>
<dbReference type="GO" id="GO:0006520">
    <property type="term" value="P:amino acid metabolic process"/>
    <property type="evidence" value="ECO:0007669"/>
    <property type="project" value="InterPro"/>
</dbReference>
<evidence type="ECO:0000256" key="2">
    <source>
        <dbReference type="ARBA" id="ARBA00007441"/>
    </source>
</evidence>
<dbReference type="PANTHER" id="PTHR46383">
    <property type="entry name" value="ASPARTATE AMINOTRANSFERASE"/>
    <property type="match status" value="1"/>
</dbReference>
<dbReference type="InterPro" id="IPR015422">
    <property type="entry name" value="PyrdxlP-dep_Trfase_small"/>
</dbReference>
<dbReference type="Pfam" id="PF00155">
    <property type="entry name" value="Aminotran_1_2"/>
    <property type="match status" value="1"/>
</dbReference>
<dbReference type="EC" id="2.6.1.-" evidence="6"/>
<dbReference type="CDD" id="cd00609">
    <property type="entry name" value="AAT_like"/>
    <property type="match status" value="1"/>
</dbReference>
<evidence type="ECO:0000313" key="9">
    <source>
        <dbReference type="Proteomes" id="UP000054869"/>
    </source>
</evidence>
<dbReference type="InterPro" id="IPR004839">
    <property type="entry name" value="Aminotransferase_I/II_large"/>
</dbReference>
<keyword evidence="4 6" id="KW-0808">Transferase</keyword>
<accession>A0A0W0VF77</accession>
<comment type="cofactor">
    <cofactor evidence="1 6">
        <name>pyridoxal 5'-phosphate</name>
        <dbReference type="ChEBI" id="CHEBI:597326"/>
    </cofactor>
</comment>
<evidence type="ECO:0000256" key="3">
    <source>
        <dbReference type="ARBA" id="ARBA00022576"/>
    </source>
</evidence>
<dbReference type="STRING" id="45067.Llan_2318"/>
<keyword evidence="3 6" id="KW-0032">Aminotransferase</keyword>
<dbReference type="InterPro" id="IPR015421">
    <property type="entry name" value="PyrdxlP-dep_Trfase_major"/>
</dbReference>
<evidence type="ECO:0000256" key="1">
    <source>
        <dbReference type="ARBA" id="ARBA00001933"/>
    </source>
</evidence>
<evidence type="ECO:0000259" key="7">
    <source>
        <dbReference type="Pfam" id="PF00155"/>
    </source>
</evidence>
<dbReference type="Proteomes" id="UP000054869">
    <property type="component" value="Unassembled WGS sequence"/>
</dbReference>
<dbReference type="SUPFAM" id="SSF53383">
    <property type="entry name" value="PLP-dependent transferases"/>
    <property type="match status" value="1"/>
</dbReference>
<evidence type="ECO:0000313" key="8">
    <source>
        <dbReference type="EMBL" id="KTD18715.1"/>
    </source>
</evidence>
<dbReference type="Gene3D" id="3.40.640.10">
    <property type="entry name" value="Type I PLP-dependent aspartate aminotransferase-like (Major domain)"/>
    <property type="match status" value="1"/>
</dbReference>
<evidence type="ECO:0000256" key="6">
    <source>
        <dbReference type="RuleBase" id="RU000481"/>
    </source>
</evidence>
<comment type="caution">
    <text evidence="8">The sequence shown here is derived from an EMBL/GenBank/DDBJ whole genome shotgun (WGS) entry which is preliminary data.</text>
</comment>